<feature type="transmembrane region" description="Helical" evidence="6">
    <location>
        <begin position="252"/>
        <end position="275"/>
    </location>
</feature>
<dbReference type="Pfam" id="PF02653">
    <property type="entry name" value="BPD_transp_2"/>
    <property type="match status" value="1"/>
</dbReference>
<feature type="transmembrane region" description="Helical" evidence="6">
    <location>
        <begin position="281"/>
        <end position="300"/>
    </location>
</feature>
<dbReference type="PANTHER" id="PTHR43370">
    <property type="entry name" value="SUGAR ABC TRANSPORTER INTEGRAL MEMBRANE PROTEIN-RELATED"/>
    <property type="match status" value="1"/>
</dbReference>
<keyword evidence="3 6" id="KW-0812">Transmembrane</keyword>
<keyword evidence="4 6" id="KW-1133">Transmembrane helix</keyword>
<gene>
    <name evidence="7" type="ORF">HMPREF1863_00779</name>
</gene>
<evidence type="ECO:0000313" key="8">
    <source>
        <dbReference type="Proteomes" id="UP000070442"/>
    </source>
</evidence>
<keyword evidence="5 6" id="KW-0472">Membrane</keyword>
<dbReference type="EMBL" id="LSDG01000023">
    <property type="protein sequence ID" value="KXB67053.1"/>
    <property type="molecule type" value="Genomic_DNA"/>
</dbReference>
<dbReference type="OrthoDB" id="9792579at2"/>
<feature type="transmembrane region" description="Helical" evidence="6">
    <location>
        <begin position="228"/>
        <end position="245"/>
    </location>
</feature>
<comment type="subcellular location">
    <subcellularLocation>
        <location evidence="1">Cell membrane</location>
        <topology evidence="1">Multi-pass membrane protein</topology>
    </subcellularLocation>
</comment>
<comment type="caution">
    <text evidence="7">The sequence shown here is derived from an EMBL/GenBank/DDBJ whole genome shotgun (WGS) entry which is preliminary data.</text>
</comment>
<dbReference type="RefSeq" id="WP_068367438.1">
    <property type="nucleotide sequence ID" value="NZ_CAIJCT010000010.1"/>
</dbReference>
<feature type="transmembrane region" description="Helical" evidence="6">
    <location>
        <begin position="98"/>
        <end position="115"/>
    </location>
</feature>
<name>A0A134AH51_9FIRM</name>
<accession>A0A134AH51</accession>
<feature type="transmembrane region" description="Helical" evidence="6">
    <location>
        <begin position="65"/>
        <end position="86"/>
    </location>
</feature>
<evidence type="ECO:0000256" key="3">
    <source>
        <dbReference type="ARBA" id="ARBA00022692"/>
    </source>
</evidence>
<feature type="transmembrane region" description="Helical" evidence="6">
    <location>
        <begin position="36"/>
        <end position="59"/>
    </location>
</feature>
<proteinExistence type="predicted"/>
<evidence type="ECO:0000256" key="6">
    <source>
        <dbReference type="SAM" id="Phobius"/>
    </source>
</evidence>
<dbReference type="PANTHER" id="PTHR43370:SF1">
    <property type="entry name" value="GUANOSINE ABC TRANSPORTER PERMEASE PROTEIN NUPQ"/>
    <property type="match status" value="1"/>
</dbReference>
<evidence type="ECO:0000256" key="1">
    <source>
        <dbReference type="ARBA" id="ARBA00004651"/>
    </source>
</evidence>
<evidence type="ECO:0000256" key="4">
    <source>
        <dbReference type="ARBA" id="ARBA00022989"/>
    </source>
</evidence>
<dbReference type="GO" id="GO:0005886">
    <property type="term" value="C:plasma membrane"/>
    <property type="evidence" value="ECO:0007669"/>
    <property type="project" value="UniProtKB-SubCell"/>
</dbReference>
<reference evidence="8" key="1">
    <citation type="submission" date="2016-01" db="EMBL/GenBank/DDBJ databases">
        <authorList>
            <person name="Mitreva M."/>
            <person name="Pepin K.H."/>
            <person name="Mihindukulasuriya K.A."/>
            <person name="Fulton R."/>
            <person name="Fronick C."/>
            <person name="O'Laughlin M."/>
            <person name="Miner T."/>
            <person name="Herter B."/>
            <person name="Rosa B.A."/>
            <person name="Cordes M."/>
            <person name="Tomlinson C."/>
            <person name="Wollam A."/>
            <person name="Palsikar V.B."/>
            <person name="Mardis E.R."/>
            <person name="Wilson R.K."/>
        </authorList>
    </citation>
    <scope>NUCLEOTIDE SEQUENCE [LARGE SCALE GENOMIC DNA]</scope>
    <source>
        <strain evidence="8">DNF00729</strain>
    </source>
</reference>
<evidence type="ECO:0000256" key="2">
    <source>
        <dbReference type="ARBA" id="ARBA00022475"/>
    </source>
</evidence>
<dbReference type="InterPro" id="IPR001851">
    <property type="entry name" value="ABC_transp_permease"/>
</dbReference>
<keyword evidence="2" id="KW-1003">Cell membrane</keyword>
<feature type="transmembrane region" description="Helical" evidence="6">
    <location>
        <begin position="6"/>
        <end position="24"/>
    </location>
</feature>
<dbReference type="STRING" id="755172.HMPREF1863_00779"/>
<evidence type="ECO:0000256" key="5">
    <source>
        <dbReference type="ARBA" id="ARBA00023136"/>
    </source>
</evidence>
<dbReference type="AlphaFoldDB" id="A0A134AH51"/>
<feature type="transmembrane region" description="Helical" evidence="6">
    <location>
        <begin position="199"/>
        <end position="222"/>
    </location>
</feature>
<keyword evidence="8" id="KW-1185">Reference proteome</keyword>
<evidence type="ECO:0000313" key="7">
    <source>
        <dbReference type="EMBL" id="KXB67053.1"/>
    </source>
</evidence>
<feature type="transmembrane region" description="Helical" evidence="6">
    <location>
        <begin position="148"/>
        <end position="169"/>
    </location>
</feature>
<organism evidence="7 8">
    <name type="scientific">Aedoeadaptatus coxii</name>
    <dbReference type="NCBI Taxonomy" id="755172"/>
    <lineage>
        <taxon>Bacteria</taxon>
        <taxon>Bacillati</taxon>
        <taxon>Bacillota</taxon>
        <taxon>Tissierellia</taxon>
        <taxon>Tissierellales</taxon>
        <taxon>Peptoniphilaceae</taxon>
        <taxon>Aedoeadaptatus</taxon>
    </lineage>
</organism>
<dbReference type="PATRIC" id="fig|755172.3.peg.748"/>
<dbReference type="GO" id="GO:0022857">
    <property type="term" value="F:transmembrane transporter activity"/>
    <property type="evidence" value="ECO:0007669"/>
    <property type="project" value="InterPro"/>
</dbReference>
<sequence length="312" mass="32766">MNNLLVNIAGILGITLLYAAPLIYTAMGGVVSENTGVVNIGLEGMMTIGAVVGAIVGYYVGNPWIAFFSAGLGGMAIALLHGIATIHFGADHVVSGTALNLLGPGLSIFLARLFFKGAAMTKPIPFKNKMPRVLTNVFPAGSVGDMIFSQYITVYIAFLLVAIVFFVLYKTKLGLRMRSVGEHPHAAETLGIDVYKLKYIGVLTSGFLAGLGGASLSLAVVANFRETLISGQGFIALAAVIFGGWKPHTTLLACLLFGAAEGLVIFMGSTSISISPNLLNMLPYVITMISMVLFVGEARGPSANGIPYKRTK</sequence>
<dbReference type="Proteomes" id="UP000070442">
    <property type="component" value="Unassembled WGS sequence"/>
</dbReference>
<dbReference type="CDD" id="cd06580">
    <property type="entry name" value="TM_PBP1_transp_TpRbsC_like"/>
    <property type="match status" value="1"/>
</dbReference>
<protein>
    <submittedName>
        <fullName evidence="7">Branched-chain amino acid ABC transporter, permease protein</fullName>
    </submittedName>
</protein>